<dbReference type="EMBL" id="MU155252">
    <property type="protein sequence ID" value="KAF9477709.1"/>
    <property type="molecule type" value="Genomic_DNA"/>
</dbReference>
<reference evidence="2" key="1">
    <citation type="submission" date="2020-11" db="EMBL/GenBank/DDBJ databases">
        <authorList>
            <consortium name="DOE Joint Genome Institute"/>
            <person name="Ahrendt S."/>
            <person name="Riley R."/>
            <person name="Andreopoulos W."/>
            <person name="Labutti K."/>
            <person name="Pangilinan J."/>
            <person name="Ruiz-Duenas F.J."/>
            <person name="Barrasa J.M."/>
            <person name="Sanchez-Garcia M."/>
            <person name="Camarero S."/>
            <person name="Miyauchi S."/>
            <person name="Serrano A."/>
            <person name="Linde D."/>
            <person name="Babiker R."/>
            <person name="Drula E."/>
            <person name="Ayuso-Fernandez I."/>
            <person name="Pacheco R."/>
            <person name="Padilla G."/>
            <person name="Ferreira P."/>
            <person name="Barriuso J."/>
            <person name="Kellner H."/>
            <person name="Castanera R."/>
            <person name="Alfaro M."/>
            <person name="Ramirez L."/>
            <person name="Pisabarro A.G."/>
            <person name="Kuo A."/>
            <person name="Tritt A."/>
            <person name="Lipzen A."/>
            <person name="He G."/>
            <person name="Yan M."/>
            <person name="Ng V."/>
            <person name="Cullen D."/>
            <person name="Martin F."/>
            <person name="Rosso M.-N."/>
            <person name="Henrissat B."/>
            <person name="Hibbett D."/>
            <person name="Martinez A.T."/>
            <person name="Grigoriev I.V."/>
        </authorList>
    </citation>
    <scope>NUCLEOTIDE SEQUENCE</scope>
    <source>
        <strain evidence="2">CIRM-BRFM 674</strain>
    </source>
</reference>
<feature type="domain" description="Heterokaryon incompatibility" evidence="1">
    <location>
        <begin position="20"/>
        <end position="114"/>
    </location>
</feature>
<evidence type="ECO:0000313" key="2">
    <source>
        <dbReference type="EMBL" id="KAF9477709.1"/>
    </source>
</evidence>
<feature type="non-terminal residue" evidence="2">
    <location>
        <position position="247"/>
    </location>
</feature>
<evidence type="ECO:0000259" key="1">
    <source>
        <dbReference type="Pfam" id="PF06985"/>
    </source>
</evidence>
<sequence length="247" mass="28352">MAQYGEPGTRHTNAETLIKYSVLSHNWTNTPGELTYKDWNAGQIDAEDPRCQKLINFCNTTLEDYGFSFGWIDTLCINKESSAELDESIRSMYAWYANAAVCITYLAATDTMSGMEYDPWFTRGWTFQELVASRRIKFYNRHWKQINPSSTDNSDDKTDLSVLSAIQRATTITPKELVNIRGASISRRMQLASKRIVTREEDAAYCLMGIFDVSISTEYGEGVHRAFFRLVREIFNSTKDVSDIFNW</sequence>
<keyword evidence="3" id="KW-1185">Reference proteome</keyword>
<evidence type="ECO:0000313" key="3">
    <source>
        <dbReference type="Proteomes" id="UP000807469"/>
    </source>
</evidence>
<accession>A0A9P5YY99</accession>
<gene>
    <name evidence="2" type="ORF">BDN70DRAFT_810194</name>
</gene>
<dbReference type="PANTHER" id="PTHR10622">
    <property type="entry name" value="HET DOMAIN-CONTAINING PROTEIN"/>
    <property type="match status" value="1"/>
</dbReference>
<dbReference type="OrthoDB" id="674604at2759"/>
<protein>
    <recommendedName>
        <fullName evidence="1">Heterokaryon incompatibility domain-containing protein</fullName>
    </recommendedName>
</protein>
<name>A0A9P5YY99_9AGAR</name>
<dbReference type="AlphaFoldDB" id="A0A9P5YY99"/>
<dbReference type="PANTHER" id="PTHR10622:SF10">
    <property type="entry name" value="HET DOMAIN-CONTAINING PROTEIN"/>
    <property type="match status" value="1"/>
</dbReference>
<proteinExistence type="predicted"/>
<dbReference type="Pfam" id="PF06985">
    <property type="entry name" value="HET"/>
    <property type="match status" value="1"/>
</dbReference>
<dbReference type="Proteomes" id="UP000807469">
    <property type="component" value="Unassembled WGS sequence"/>
</dbReference>
<dbReference type="InterPro" id="IPR010730">
    <property type="entry name" value="HET"/>
</dbReference>
<organism evidence="2 3">
    <name type="scientific">Pholiota conissans</name>
    <dbReference type="NCBI Taxonomy" id="109636"/>
    <lineage>
        <taxon>Eukaryota</taxon>
        <taxon>Fungi</taxon>
        <taxon>Dikarya</taxon>
        <taxon>Basidiomycota</taxon>
        <taxon>Agaricomycotina</taxon>
        <taxon>Agaricomycetes</taxon>
        <taxon>Agaricomycetidae</taxon>
        <taxon>Agaricales</taxon>
        <taxon>Agaricineae</taxon>
        <taxon>Strophariaceae</taxon>
        <taxon>Pholiota</taxon>
    </lineage>
</organism>
<comment type="caution">
    <text evidence="2">The sequence shown here is derived from an EMBL/GenBank/DDBJ whole genome shotgun (WGS) entry which is preliminary data.</text>
</comment>